<dbReference type="SUPFAM" id="SSF53639">
    <property type="entry name" value="AraD/HMP-PK domain-like"/>
    <property type="match status" value="1"/>
</dbReference>
<name>A0ABW3SJU6_9BACL</name>
<feature type="domain" description="Class II aldolase/adducin N-terminal" evidence="7">
    <location>
        <begin position="16"/>
        <end position="212"/>
    </location>
</feature>
<dbReference type="EMBL" id="JBHTKZ010000076">
    <property type="protein sequence ID" value="MFD1184241.1"/>
    <property type="molecule type" value="Genomic_DNA"/>
</dbReference>
<proteinExistence type="predicted"/>
<evidence type="ECO:0000256" key="1">
    <source>
        <dbReference type="ARBA" id="ARBA00022605"/>
    </source>
</evidence>
<keyword evidence="5 8" id="KW-0456">Lyase</keyword>
<evidence type="ECO:0000256" key="3">
    <source>
        <dbReference type="ARBA" id="ARBA00022833"/>
    </source>
</evidence>
<organism evidence="8 9">
    <name type="scientific">Paenibacillus timonensis</name>
    <dbReference type="NCBI Taxonomy" id="225915"/>
    <lineage>
        <taxon>Bacteria</taxon>
        <taxon>Bacillati</taxon>
        <taxon>Bacillota</taxon>
        <taxon>Bacilli</taxon>
        <taxon>Bacillales</taxon>
        <taxon>Paenibacillaceae</taxon>
        <taxon>Paenibacillus</taxon>
    </lineage>
</organism>
<gene>
    <name evidence="8" type="primary">mtnB</name>
    <name evidence="8" type="ORF">ACFQ2Z_23160</name>
</gene>
<keyword evidence="1" id="KW-0028">Amino-acid biosynthesis</keyword>
<dbReference type="Gene3D" id="3.40.225.10">
    <property type="entry name" value="Class II aldolase/adducin N-terminal domain"/>
    <property type="match status" value="1"/>
</dbReference>
<accession>A0ABW3SJU6</accession>
<keyword evidence="3" id="KW-0862">Zinc</keyword>
<dbReference type="PANTHER" id="PTHR10640:SF7">
    <property type="entry name" value="METHYLTHIORIBULOSE-1-PHOSPHATE DEHYDRATASE"/>
    <property type="match status" value="1"/>
</dbReference>
<sequence>MNYVDIPWEDKQAALGTIHRVREEFAARGWLPASSGSLSVRVGTYAPDRFAFAVTSDEMHASELALESSPAAGVLFVDAAGEPFEPTRLRPCADVTIHARIYRMTGCGAIVHVHTAFNNVLSEYFGADGGVPLKGNELLKSLEIWETQEEVRVPVLPNPAELSGLLKRIPGGLGTRVPAFLLQNHGIYAWGSSMKEAKRHLEALEFMFEALYRSLLLPPKRRNGE</sequence>
<dbReference type="NCBIfam" id="TIGR03328">
    <property type="entry name" value="salvage_mtnB"/>
    <property type="match status" value="1"/>
</dbReference>
<dbReference type="SMART" id="SM01007">
    <property type="entry name" value="Aldolase_II"/>
    <property type="match status" value="1"/>
</dbReference>
<evidence type="ECO:0000313" key="8">
    <source>
        <dbReference type="EMBL" id="MFD1184241.1"/>
    </source>
</evidence>
<evidence type="ECO:0000256" key="5">
    <source>
        <dbReference type="ARBA" id="ARBA00023239"/>
    </source>
</evidence>
<dbReference type="Pfam" id="PF00596">
    <property type="entry name" value="Aldolase_II"/>
    <property type="match status" value="1"/>
</dbReference>
<dbReference type="InterPro" id="IPR001303">
    <property type="entry name" value="Aldolase_II/adducin_N"/>
</dbReference>
<evidence type="ECO:0000256" key="6">
    <source>
        <dbReference type="NCBIfam" id="TIGR03328"/>
    </source>
</evidence>
<dbReference type="EC" id="4.2.1.109" evidence="6"/>
<dbReference type="InterPro" id="IPR017714">
    <property type="entry name" value="MethylthioRu-1-P_deHdtase_MtnB"/>
</dbReference>
<keyword evidence="4" id="KW-0486">Methionine biosynthesis</keyword>
<dbReference type="Proteomes" id="UP001597211">
    <property type="component" value="Unassembled WGS sequence"/>
</dbReference>
<keyword evidence="9" id="KW-1185">Reference proteome</keyword>
<dbReference type="PANTHER" id="PTHR10640">
    <property type="entry name" value="METHYLTHIORIBULOSE-1-PHOSPHATE DEHYDRATASE"/>
    <property type="match status" value="1"/>
</dbReference>
<comment type="caution">
    <text evidence="8">The sequence shown here is derived from an EMBL/GenBank/DDBJ whole genome shotgun (WGS) entry which is preliminary data.</text>
</comment>
<evidence type="ECO:0000259" key="7">
    <source>
        <dbReference type="SMART" id="SM01007"/>
    </source>
</evidence>
<protein>
    <recommendedName>
        <fullName evidence="6">Methylthioribulose 1-phosphate dehydratase</fullName>
        <ecNumber evidence="6">4.2.1.109</ecNumber>
    </recommendedName>
</protein>
<dbReference type="InterPro" id="IPR036409">
    <property type="entry name" value="Aldolase_II/adducin_N_sf"/>
</dbReference>
<dbReference type="GO" id="GO:0046570">
    <property type="term" value="F:methylthioribulose 1-phosphate dehydratase activity"/>
    <property type="evidence" value="ECO:0007669"/>
    <property type="project" value="UniProtKB-EC"/>
</dbReference>
<evidence type="ECO:0000313" key="9">
    <source>
        <dbReference type="Proteomes" id="UP001597211"/>
    </source>
</evidence>
<dbReference type="RefSeq" id="WP_240271393.1">
    <property type="nucleotide sequence ID" value="NZ_JAKSXN010000084.1"/>
</dbReference>
<evidence type="ECO:0000256" key="4">
    <source>
        <dbReference type="ARBA" id="ARBA00023167"/>
    </source>
</evidence>
<keyword evidence="2" id="KW-0479">Metal-binding</keyword>
<evidence type="ECO:0000256" key="2">
    <source>
        <dbReference type="ARBA" id="ARBA00022723"/>
    </source>
</evidence>
<reference evidence="9" key="1">
    <citation type="journal article" date="2019" name="Int. J. Syst. Evol. Microbiol.">
        <title>The Global Catalogue of Microorganisms (GCM) 10K type strain sequencing project: providing services to taxonomists for standard genome sequencing and annotation.</title>
        <authorList>
            <consortium name="The Broad Institute Genomics Platform"/>
            <consortium name="The Broad Institute Genome Sequencing Center for Infectious Disease"/>
            <person name="Wu L."/>
            <person name="Ma J."/>
        </authorList>
    </citation>
    <scope>NUCLEOTIDE SEQUENCE [LARGE SCALE GENOMIC DNA]</scope>
    <source>
        <strain evidence="9">CCUG 48216</strain>
    </source>
</reference>